<evidence type="ECO:0000256" key="5">
    <source>
        <dbReference type="ARBA" id="ARBA00022691"/>
    </source>
</evidence>
<dbReference type="CDD" id="cd11644">
    <property type="entry name" value="Precorrin-6Y-MT"/>
    <property type="match status" value="1"/>
</dbReference>
<sequence length="604" mass="67360">MAKTSKKVYIVGVSPCYQDIARKQILEMFSDKKNRIDTVFAKKEDSHLLTWVREQISAEKKSLVLENNGNISRLNNAKIFYDGKIKFIEDYVKENLGKKNILILANGDPNFFGIGGTIISGLKENEKRFIEIYPAISYMQIGFSKLKIPMTHAYILSLHGRSFDGLHPVLNSEKIIGIYTDEINTPDKIYGELEEKGILENFEFYVLTELCSKNEKIYKNFTKEILEDISGKKNIVILKEKNQKNKTESLKAENHADGKNSNSGNYNNNVNFAGTAANAVDAVNVNINRNIILGIEDDRYIHASGEPTKKEIRSVSLGMMEIREDSVIIDAGCGSGSISIEAAGLAFRGKVYSIDKNKQKIENLKRNMKKFGRNNIEPILGELPDAIKSRLNLKLKGVNADSVFIGGGGAENIDEILKEFLNILKENGVIVVNAVTIETLYAVINFIKNAGLKYEMVSLSVSRLKSIGETSYFQALNQIYAVKITKKFLKQNAETKIEPKIDGRPKPESSPLAKTGAETERKTEIKPEAETAGKKRNMTFKIENRGDKKSEELNSKMPKVKVRNKTIGAPKSDDEFSGLNANEGDGANDLNYDIENGGSGKNER</sequence>
<dbReference type="CDD" id="cd02440">
    <property type="entry name" value="AdoMet_MTases"/>
    <property type="match status" value="1"/>
</dbReference>
<dbReference type="Pfam" id="PF13847">
    <property type="entry name" value="Methyltransf_31"/>
    <property type="match status" value="1"/>
</dbReference>
<dbReference type="InterPro" id="IPR014008">
    <property type="entry name" value="Cbl_synth_MTase_CbiT"/>
</dbReference>
<dbReference type="InterPro" id="IPR000878">
    <property type="entry name" value="4pyrrol_Mease"/>
</dbReference>
<dbReference type="InterPro" id="IPR029063">
    <property type="entry name" value="SAM-dependent_MTases_sf"/>
</dbReference>
<evidence type="ECO:0000256" key="1">
    <source>
        <dbReference type="ARBA" id="ARBA00004953"/>
    </source>
</evidence>
<name>A0A520X930_9DELT</name>
<evidence type="ECO:0000256" key="4">
    <source>
        <dbReference type="ARBA" id="ARBA00022679"/>
    </source>
</evidence>
<dbReference type="GO" id="GO:0009236">
    <property type="term" value="P:cobalamin biosynthetic process"/>
    <property type="evidence" value="ECO:0007669"/>
    <property type="project" value="UniProtKB-UniPathway"/>
</dbReference>
<evidence type="ECO:0000313" key="10">
    <source>
        <dbReference type="Proteomes" id="UP000322454"/>
    </source>
</evidence>
<dbReference type="PANTHER" id="PTHR43182:SF1">
    <property type="entry name" value="COBALT-PRECORRIN-7 C(5)-METHYLTRANSFERASE"/>
    <property type="match status" value="1"/>
</dbReference>
<dbReference type="InterPro" id="IPR014776">
    <property type="entry name" value="4pyrrole_Mease_sub2"/>
</dbReference>
<dbReference type="UniPathway" id="UPA00148"/>
<feature type="compositionally biased region" description="Basic and acidic residues" evidence="6">
    <location>
        <begin position="498"/>
        <end position="507"/>
    </location>
</feature>
<feature type="domain" description="Tetrapyrrole methylase" evidence="7">
    <location>
        <begin position="37"/>
        <end position="224"/>
    </location>
</feature>
<feature type="region of interest" description="Disordered" evidence="6">
    <location>
        <begin position="246"/>
        <end position="265"/>
    </location>
</feature>
<dbReference type="SUPFAM" id="SSF53790">
    <property type="entry name" value="Tetrapyrrole methylase"/>
    <property type="match status" value="1"/>
</dbReference>
<keyword evidence="3" id="KW-0489">Methyltransferase</keyword>
<feature type="compositionally biased region" description="Basic and acidic residues" evidence="6">
    <location>
        <begin position="542"/>
        <end position="554"/>
    </location>
</feature>
<dbReference type="GO" id="GO:0032259">
    <property type="term" value="P:methylation"/>
    <property type="evidence" value="ECO:0007669"/>
    <property type="project" value="UniProtKB-KW"/>
</dbReference>
<gene>
    <name evidence="9" type="primary">cbiE</name>
    <name evidence="9" type="ORF">EVJ48_08455</name>
</gene>
<dbReference type="NCBIfam" id="TIGR02467">
    <property type="entry name" value="CbiE"/>
    <property type="match status" value="1"/>
</dbReference>
<dbReference type="InterPro" id="IPR014777">
    <property type="entry name" value="4pyrrole_Mease_sub1"/>
</dbReference>
<evidence type="ECO:0000259" key="8">
    <source>
        <dbReference type="Pfam" id="PF13847"/>
    </source>
</evidence>
<evidence type="ECO:0000256" key="3">
    <source>
        <dbReference type="ARBA" id="ARBA00022603"/>
    </source>
</evidence>
<organism evidence="9 10">
    <name type="scientific">Candidatus Acidulodesulfobacterium acidiphilum</name>
    <dbReference type="NCBI Taxonomy" id="2597224"/>
    <lineage>
        <taxon>Bacteria</taxon>
        <taxon>Deltaproteobacteria</taxon>
        <taxon>Candidatus Acidulodesulfobacterales</taxon>
        <taxon>Candidatus Acidulodesulfobacterium</taxon>
    </lineage>
</organism>
<keyword evidence="2" id="KW-0169">Cobalamin biosynthesis</keyword>
<dbReference type="SUPFAM" id="SSF53335">
    <property type="entry name" value="S-adenosyl-L-methionine-dependent methyltransferases"/>
    <property type="match status" value="1"/>
</dbReference>
<dbReference type="Pfam" id="PF00590">
    <property type="entry name" value="TP_methylase"/>
    <property type="match status" value="1"/>
</dbReference>
<dbReference type="Gene3D" id="3.40.50.150">
    <property type="entry name" value="Vaccinia Virus protein VP39"/>
    <property type="match status" value="1"/>
</dbReference>
<dbReference type="AlphaFoldDB" id="A0A520X930"/>
<evidence type="ECO:0000313" key="9">
    <source>
        <dbReference type="EMBL" id="RZV37691.1"/>
    </source>
</evidence>
<evidence type="ECO:0000259" key="7">
    <source>
        <dbReference type="Pfam" id="PF00590"/>
    </source>
</evidence>
<dbReference type="NCBIfam" id="TIGR02469">
    <property type="entry name" value="CbiT"/>
    <property type="match status" value="1"/>
</dbReference>
<keyword evidence="4" id="KW-0808">Transferase</keyword>
<evidence type="ECO:0000256" key="6">
    <source>
        <dbReference type="SAM" id="MobiDB-lite"/>
    </source>
</evidence>
<dbReference type="EMBL" id="SHMQ01000032">
    <property type="protein sequence ID" value="RZV37691.1"/>
    <property type="molecule type" value="Genomic_DNA"/>
</dbReference>
<reference evidence="9 10" key="1">
    <citation type="submission" date="2019-01" db="EMBL/GenBank/DDBJ databases">
        <title>Insights into ecological role of a new deltaproteobacterial order Candidatus Sinidesulfobacterales (Sva0485) by metagenomics and metatranscriptomics.</title>
        <authorList>
            <person name="Tan S."/>
            <person name="Liu J."/>
            <person name="Fang Y."/>
            <person name="Hedlund B."/>
            <person name="Lian Z.-H."/>
            <person name="Huang L.-Y."/>
            <person name="Li J.-T."/>
            <person name="Huang L.-N."/>
            <person name="Li W.-J."/>
            <person name="Jiang H.-C."/>
            <person name="Dong H.-L."/>
            <person name="Shu W.-S."/>
        </authorList>
    </citation>
    <scope>NUCLEOTIDE SEQUENCE [LARGE SCALE GENOMIC DNA]</scope>
    <source>
        <strain evidence="9">AP4</strain>
    </source>
</reference>
<dbReference type="InterPro" id="IPR050714">
    <property type="entry name" value="Cobalamin_biosynth_MTase"/>
</dbReference>
<dbReference type="Proteomes" id="UP000322454">
    <property type="component" value="Unassembled WGS sequence"/>
</dbReference>
<proteinExistence type="predicted"/>
<evidence type="ECO:0000256" key="2">
    <source>
        <dbReference type="ARBA" id="ARBA00022573"/>
    </source>
</evidence>
<dbReference type="InterPro" id="IPR012818">
    <property type="entry name" value="CbiE"/>
</dbReference>
<comment type="pathway">
    <text evidence="1">Cofactor biosynthesis; adenosylcobalamin biosynthesis.</text>
</comment>
<comment type="caution">
    <text evidence="9">The sequence shown here is derived from an EMBL/GenBank/DDBJ whole genome shotgun (WGS) entry which is preliminary data.</text>
</comment>
<accession>A0A520X930</accession>
<feature type="compositionally biased region" description="Basic and acidic residues" evidence="6">
    <location>
        <begin position="517"/>
        <end position="533"/>
    </location>
</feature>
<dbReference type="PANTHER" id="PTHR43182">
    <property type="entry name" value="COBALT-PRECORRIN-6B C(15)-METHYLTRANSFERASE (DECARBOXYLATING)"/>
    <property type="match status" value="1"/>
</dbReference>
<dbReference type="InterPro" id="IPR025714">
    <property type="entry name" value="Methyltranfer_dom"/>
</dbReference>
<dbReference type="GO" id="GO:0008276">
    <property type="term" value="F:protein methyltransferase activity"/>
    <property type="evidence" value="ECO:0007669"/>
    <property type="project" value="InterPro"/>
</dbReference>
<dbReference type="Gene3D" id="3.40.1010.10">
    <property type="entry name" value="Cobalt-precorrin-4 Transmethylase, Domain 1"/>
    <property type="match status" value="1"/>
</dbReference>
<protein>
    <submittedName>
        <fullName evidence="9">Precorrin-6y C5,15-methyltransferase (Decarboxylating) subunit CbiE</fullName>
    </submittedName>
</protein>
<feature type="compositionally biased region" description="Basic and acidic residues" evidence="6">
    <location>
        <begin position="246"/>
        <end position="258"/>
    </location>
</feature>
<dbReference type="Gene3D" id="3.30.950.10">
    <property type="entry name" value="Methyltransferase, Cobalt-precorrin-4 Transmethylase, Domain 2"/>
    <property type="match status" value="1"/>
</dbReference>
<keyword evidence="5" id="KW-0949">S-adenosyl-L-methionine</keyword>
<dbReference type="InterPro" id="IPR035996">
    <property type="entry name" value="4pyrrol_Methylase_sf"/>
</dbReference>
<feature type="domain" description="Methyltransferase" evidence="8">
    <location>
        <begin position="324"/>
        <end position="439"/>
    </location>
</feature>
<feature type="region of interest" description="Disordered" evidence="6">
    <location>
        <begin position="498"/>
        <end position="604"/>
    </location>
</feature>